<dbReference type="RefSeq" id="WP_207671681.1">
    <property type="nucleotide sequence ID" value="NZ_JAFREM010000002.1"/>
</dbReference>
<reference evidence="9 10" key="1">
    <citation type="submission" date="2021-03" db="EMBL/GenBank/DDBJ databases">
        <title>Enterococcal diversity collection.</title>
        <authorList>
            <person name="Gilmore M.S."/>
            <person name="Schwartzman J."/>
            <person name="Van Tyne D."/>
            <person name="Martin M."/>
            <person name="Earl A.M."/>
            <person name="Manson A.L."/>
            <person name="Straub T."/>
            <person name="Salamzade R."/>
            <person name="Saavedra J."/>
            <person name="Lebreton F."/>
            <person name="Prichula J."/>
            <person name="Schaufler K."/>
            <person name="Gaca A."/>
            <person name="Sgardioli B."/>
            <person name="Wagenaar J."/>
            <person name="Strong T."/>
        </authorList>
    </citation>
    <scope>NUCLEOTIDE SEQUENCE [LARGE SCALE GENOMIC DNA]</scope>
    <source>
        <strain evidence="9 10">669A</strain>
    </source>
</reference>
<keyword evidence="4 7" id="KW-0812">Transmembrane</keyword>
<dbReference type="PANTHER" id="PTHR30193:SF37">
    <property type="entry name" value="INNER MEMBRANE ABC TRANSPORTER PERMEASE PROTEIN YCJO"/>
    <property type="match status" value="1"/>
</dbReference>
<evidence type="ECO:0000256" key="4">
    <source>
        <dbReference type="ARBA" id="ARBA00022692"/>
    </source>
</evidence>
<dbReference type="InterPro" id="IPR000515">
    <property type="entry name" value="MetI-like"/>
</dbReference>
<feature type="domain" description="ABC transmembrane type-1" evidence="8">
    <location>
        <begin position="89"/>
        <end position="303"/>
    </location>
</feature>
<dbReference type="CDD" id="cd06261">
    <property type="entry name" value="TM_PBP2"/>
    <property type="match status" value="1"/>
</dbReference>
<sequence>MELKQANKVSESRKKSPNIIFKKYKKDQVITAGLFIAPLFLGIIVFYLIPLFQSIFYSFTKWGMFGGYEVVGLENYQRLLGDTELIQALKNTLLYAVFTVPVAIIISVFIAVLLNSKIKGKSFYRVIYFLPAVTMTSAVGMIWRWMFNSDFGIINQVLSLVGIQGPDWLNSSRWAIVALIIVGVWSSLGTSIVIFLSGLQGIPSTYYEAAEIDGAGPVKKFFSITVPLLSPTVFFQSITTLITALQVYDLIYMMYSQTNPALRSVQSVAYLFYRNSFVFNDKGYGAAIVVVLLVITLLITIVEFALQKKWVHYSY</sequence>
<evidence type="ECO:0000313" key="10">
    <source>
        <dbReference type="Proteomes" id="UP000664601"/>
    </source>
</evidence>
<evidence type="ECO:0000256" key="1">
    <source>
        <dbReference type="ARBA" id="ARBA00004651"/>
    </source>
</evidence>
<dbReference type="Gene3D" id="1.10.3720.10">
    <property type="entry name" value="MetI-like"/>
    <property type="match status" value="1"/>
</dbReference>
<evidence type="ECO:0000256" key="3">
    <source>
        <dbReference type="ARBA" id="ARBA00022475"/>
    </source>
</evidence>
<protein>
    <submittedName>
        <fullName evidence="9">Sugar ABC transporter permease</fullName>
    </submittedName>
</protein>
<evidence type="ECO:0000256" key="2">
    <source>
        <dbReference type="ARBA" id="ARBA00022448"/>
    </source>
</evidence>
<evidence type="ECO:0000256" key="5">
    <source>
        <dbReference type="ARBA" id="ARBA00022989"/>
    </source>
</evidence>
<feature type="transmembrane region" description="Helical" evidence="7">
    <location>
        <begin position="228"/>
        <end position="248"/>
    </location>
</feature>
<name>A0ABS3L555_9ENTE</name>
<organism evidence="9 10">
    <name type="scientific">Candidatus Enterococcus moelleringii</name>
    <dbReference type="NCBI Taxonomy" id="2815325"/>
    <lineage>
        <taxon>Bacteria</taxon>
        <taxon>Bacillati</taxon>
        <taxon>Bacillota</taxon>
        <taxon>Bacilli</taxon>
        <taxon>Lactobacillales</taxon>
        <taxon>Enterococcaceae</taxon>
        <taxon>Enterococcus</taxon>
    </lineage>
</organism>
<evidence type="ECO:0000256" key="7">
    <source>
        <dbReference type="RuleBase" id="RU363032"/>
    </source>
</evidence>
<dbReference type="InterPro" id="IPR051393">
    <property type="entry name" value="ABC_transporter_permease"/>
</dbReference>
<comment type="caution">
    <text evidence="9">The sequence shown here is derived from an EMBL/GenBank/DDBJ whole genome shotgun (WGS) entry which is preliminary data.</text>
</comment>
<keyword evidence="5 7" id="KW-1133">Transmembrane helix</keyword>
<keyword evidence="6 7" id="KW-0472">Membrane</keyword>
<feature type="transmembrane region" description="Helical" evidence="7">
    <location>
        <begin position="29"/>
        <end position="49"/>
    </location>
</feature>
<dbReference type="InterPro" id="IPR035906">
    <property type="entry name" value="MetI-like_sf"/>
</dbReference>
<dbReference type="Proteomes" id="UP000664601">
    <property type="component" value="Unassembled WGS sequence"/>
</dbReference>
<feature type="transmembrane region" description="Helical" evidence="7">
    <location>
        <begin position="126"/>
        <end position="146"/>
    </location>
</feature>
<proteinExistence type="inferred from homology"/>
<gene>
    <name evidence="9" type="ORF">JZO70_01105</name>
</gene>
<keyword evidence="2 7" id="KW-0813">Transport</keyword>
<feature type="transmembrane region" description="Helical" evidence="7">
    <location>
        <begin position="93"/>
        <end position="114"/>
    </location>
</feature>
<keyword evidence="10" id="KW-1185">Reference proteome</keyword>
<evidence type="ECO:0000256" key="6">
    <source>
        <dbReference type="ARBA" id="ARBA00023136"/>
    </source>
</evidence>
<evidence type="ECO:0000313" key="9">
    <source>
        <dbReference type="EMBL" id="MBO1304742.1"/>
    </source>
</evidence>
<comment type="subcellular location">
    <subcellularLocation>
        <location evidence="1 7">Cell membrane</location>
        <topology evidence="1 7">Multi-pass membrane protein</topology>
    </subcellularLocation>
</comment>
<feature type="transmembrane region" description="Helical" evidence="7">
    <location>
        <begin position="174"/>
        <end position="196"/>
    </location>
</feature>
<keyword evidence="3" id="KW-1003">Cell membrane</keyword>
<dbReference type="PROSITE" id="PS50928">
    <property type="entry name" value="ABC_TM1"/>
    <property type="match status" value="1"/>
</dbReference>
<comment type="similarity">
    <text evidence="7">Belongs to the binding-protein-dependent transport system permease family.</text>
</comment>
<feature type="transmembrane region" description="Helical" evidence="7">
    <location>
        <begin position="284"/>
        <end position="306"/>
    </location>
</feature>
<dbReference type="SUPFAM" id="SSF161098">
    <property type="entry name" value="MetI-like"/>
    <property type="match status" value="1"/>
</dbReference>
<accession>A0ABS3L555</accession>
<dbReference type="PANTHER" id="PTHR30193">
    <property type="entry name" value="ABC TRANSPORTER PERMEASE PROTEIN"/>
    <property type="match status" value="1"/>
</dbReference>
<evidence type="ECO:0000259" key="8">
    <source>
        <dbReference type="PROSITE" id="PS50928"/>
    </source>
</evidence>
<dbReference type="Pfam" id="PF00528">
    <property type="entry name" value="BPD_transp_1"/>
    <property type="match status" value="1"/>
</dbReference>
<dbReference type="EMBL" id="JAFREM010000002">
    <property type="protein sequence ID" value="MBO1304742.1"/>
    <property type="molecule type" value="Genomic_DNA"/>
</dbReference>